<dbReference type="RefSeq" id="WP_097154311.1">
    <property type="nucleotide sequence ID" value="NZ_OBEL01000003.1"/>
</dbReference>
<protein>
    <recommendedName>
        <fullName evidence="4">Cysteine rich repeat-containing protein</fullName>
    </recommendedName>
</protein>
<evidence type="ECO:0000313" key="3">
    <source>
        <dbReference type="Proteomes" id="UP000219439"/>
    </source>
</evidence>
<sequence>MTQITHMSTIKAHTFALAAFGLLALSSPGQTATFESAYAGFCEKMKSCAMAEINKVQGMNEAMKTQATMMIEGMCANVRQDFTSITQHPALEPAAVDCLNSMAALSCEDLSGHQGAQTTPQCTALQTKAEAMGAKFGQ</sequence>
<evidence type="ECO:0008006" key="4">
    <source>
        <dbReference type="Google" id="ProtNLM"/>
    </source>
</evidence>
<dbReference type="Proteomes" id="UP000219439">
    <property type="component" value="Unassembled WGS sequence"/>
</dbReference>
<dbReference type="EMBL" id="OBEL01000003">
    <property type="protein sequence ID" value="SNZ19955.1"/>
    <property type="molecule type" value="Genomic_DNA"/>
</dbReference>
<evidence type="ECO:0000313" key="2">
    <source>
        <dbReference type="EMBL" id="SNZ19955.1"/>
    </source>
</evidence>
<feature type="signal peptide" evidence="1">
    <location>
        <begin position="1"/>
        <end position="31"/>
    </location>
</feature>
<organism evidence="2 3">
    <name type="scientific">Cohaesibacter gelatinilyticus</name>
    <dbReference type="NCBI Taxonomy" id="372072"/>
    <lineage>
        <taxon>Bacteria</taxon>
        <taxon>Pseudomonadati</taxon>
        <taxon>Pseudomonadota</taxon>
        <taxon>Alphaproteobacteria</taxon>
        <taxon>Hyphomicrobiales</taxon>
        <taxon>Cohaesibacteraceae</taxon>
    </lineage>
</organism>
<reference evidence="2 3" key="1">
    <citation type="submission" date="2017-09" db="EMBL/GenBank/DDBJ databases">
        <authorList>
            <person name="Ehlers B."/>
            <person name="Leendertz F.H."/>
        </authorList>
    </citation>
    <scope>NUCLEOTIDE SEQUENCE [LARGE SCALE GENOMIC DNA]</scope>
    <source>
        <strain evidence="2 3">DSM 18289</strain>
    </source>
</reference>
<accession>A0A285PDZ8</accession>
<name>A0A285PDZ8_9HYPH</name>
<feature type="chain" id="PRO_5013035495" description="Cysteine rich repeat-containing protein" evidence="1">
    <location>
        <begin position="32"/>
        <end position="138"/>
    </location>
</feature>
<keyword evidence="3" id="KW-1185">Reference proteome</keyword>
<keyword evidence="1" id="KW-0732">Signal</keyword>
<evidence type="ECO:0000256" key="1">
    <source>
        <dbReference type="SAM" id="SignalP"/>
    </source>
</evidence>
<dbReference type="OrthoDB" id="8455820at2"/>
<gene>
    <name evidence="2" type="ORF">SAMN06265368_3051</name>
</gene>
<proteinExistence type="predicted"/>
<dbReference type="AlphaFoldDB" id="A0A285PDZ8"/>